<evidence type="ECO:0000313" key="3">
    <source>
        <dbReference type="EMBL" id="QJA61475.1"/>
    </source>
</evidence>
<name>A0A6H1ZIH8_9ZZZZ</name>
<reference evidence="2" key="1">
    <citation type="submission" date="2020-03" db="EMBL/GenBank/DDBJ databases">
        <title>The deep terrestrial virosphere.</title>
        <authorList>
            <person name="Holmfeldt K."/>
            <person name="Nilsson E."/>
            <person name="Simone D."/>
            <person name="Lopez-Fernandez M."/>
            <person name="Wu X."/>
            <person name="de Brujin I."/>
            <person name="Lundin D."/>
            <person name="Andersson A."/>
            <person name="Bertilsson S."/>
            <person name="Dopson M."/>
        </authorList>
    </citation>
    <scope>NUCLEOTIDE SEQUENCE</scope>
    <source>
        <strain evidence="4">MM415A00527</strain>
        <strain evidence="3">MM415B00932</strain>
        <strain evidence="2">TM448A00586</strain>
    </source>
</reference>
<protein>
    <recommendedName>
        <fullName evidence="1">REJ domain-containing protein</fullName>
    </recommendedName>
</protein>
<dbReference type="InterPro" id="IPR056928">
    <property type="entry name" value="Gp77-like"/>
</dbReference>
<accession>A0A6H1ZIH8</accession>
<evidence type="ECO:0000313" key="2">
    <source>
        <dbReference type="EMBL" id="QJA47000.1"/>
    </source>
</evidence>
<dbReference type="PROSITE" id="PS51111">
    <property type="entry name" value="REJ"/>
    <property type="match status" value="1"/>
</dbReference>
<evidence type="ECO:0000313" key="4">
    <source>
        <dbReference type="EMBL" id="QJA81492.1"/>
    </source>
</evidence>
<gene>
    <name evidence="4" type="ORF">MM415A00527_0017</name>
    <name evidence="3" type="ORF">MM415B00932_0017</name>
    <name evidence="2" type="ORF">TM448A00586_0006</name>
</gene>
<dbReference type="EMBL" id="MT144028">
    <property type="protein sequence ID" value="QJA47000.1"/>
    <property type="molecule type" value="Genomic_DNA"/>
</dbReference>
<dbReference type="AlphaFoldDB" id="A0A6H1ZIH8"/>
<organism evidence="2">
    <name type="scientific">viral metagenome</name>
    <dbReference type="NCBI Taxonomy" id="1070528"/>
    <lineage>
        <taxon>unclassified sequences</taxon>
        <taxon>metagenomes</taxon>
        <taxon>organismal metagenomes</taxon>
    </lineage>
</organism>
<dbReference type="EMBL" id="MT141442">
    <property type="protein sequence ID" value="QJA61475.1"/>
    <property type="molecule type" value="Genomic_DNA"/>
</dbReference>
<evidence type="ECO:0000259" key="1">
    <source>
        <dbReference type="PROSITE" id="PS51111"/>
    </source>
</evidence>
<feature type="domain" description="REJ" evidence="1">
    <location>
        <begin position="1"/>
        <end position="113"/>
    </location>
</feature>
<dbReference type="EMBL" id="MT142461">
    <property type="protein sequence ID" value="QJA81492.1"/>
    <property type="molecule type" value="Genomic_DNA"/>
</dbReference>
<proteinExistence type="predicted"/>
<sequence>MVTKNRLFTLSRPKPIASEWFVLIDLSDWLGTEEISSVTFSAKRKANGTNATSEVINSTNSTNTTTVIKPFIKGGKSGETYVVTMKVTTNGSPASVEEFYLEFRVSDNIPNIG</sequence>
<dbReference type="GO" id="GO:0016020">
    <property type="term" value="C:membrane"/>
    <property type="evidence" value="ECO:0007669"/>
    <property type="project" value="UniProtKB-SubCell"/>
</dbReference>
<dbReference type="Pfam" id="PF23148">
    <property type="entry name" value="Gp77"/>
    <property type="match status" value="1"/>
</dbReference>
<dbReference type="InterPro" id="IPR014010">
    <property type="entry name" value="REJ_dom"/>
</dbReference>